<accession>A0AAE5AA24</accession>
<protein>
    <submittedName>
        <fullName evidence="1">Uncharacterized protein</fullName>
    </submittedName>
</protein>
<comment type="caution">
    <text evidence="1">The sequence shown here is derived from an EMBL/GenBank/DDBJ whole genome shotgun (WGS) entry which is preliminary data.</text>
</comment>
<evidence type="ECO:0000313" key="1">
    <source>
        <dbReference type="EMBL" id="MDV7269166.1"/>
    </source>
</evidence>
<sequence>DLAPVYERAHALIESIDRRVRPRAFLHAALLQVNVLATMGQEDEALTELLPLAEQCARIGLIRPVLDAGPAVSRLARRLRTHLLGRADAAAYTGLNEYLDELEKQPT</sequence>
<dbReference type="Proteomes" id="UP001185863">
    <property type="component" value="Unassembled WGS sequence"/>
</dbReference>
<dbReference type="EMBL" id="JAWLUP010000365">
    <property type="protein sequence ID" value="MDV7269166.1"/>
    <property type="molecule type" value="Genomic_DNA"/>
</dbReference>
<name>A0AAE5AA24_9NOCA</name>
<dbReference type="AlphaFoldDB" id="A0AAE5AA24"/>
<proteinExistence type="predicted"/>
<organism evidence="1 2">
    <name type="scientific">Rhodococcus oxybenzonivorans</name>
    <dbReference type="NCBI Taxonomy" id="1990687"/>
    <lineage>
        <taxon>Bacteria</taxon>
        <taxon>Bacillati</taxon>
        <taxon>Actinomycetota</taxon>
        <taxon>Actinomycetes</taxon>
        <taxon>Mycobacteriales</taxon>
        <taxon>Nocardiaceae</taxon>
        <taxon>Rhodococcus</taxon>
    </lineage>
</organism>
<gene>
    <name evidence="1" type="ORF">R4315_32125</name>
</gene>
<reference evidence="1" key="1">
    <citation type="submission" date="2023-10" db="EMBL/GenBank/DDBJ databases">
        <title>Development of a sustainable strategy for remediation of hydrocarbon-contaminated territories based on the waste exchange concept.</title>
        <authorList>
            <person name="Krivoruchko A."/>
        </authorList>
    </citation>
    <scope>NUCLEOTIDE SEQUENCE</scope>
    <source>
        <strain evidence="1">IEGM 68</strain>
    </source>
</reference>
<evidence type="ECO:0000313" key="2">
    <source>
        <dbReference type="Proteomes" id="UP001185863"/>
    </source>
</evidence>
<feature type="non-terminal residue" evidence="1">
    <location>
        <position position="1"/>
    </location>
</feature>